<dbReference type="InterPro" id="IPR041899">
    <property type="entry name" value="MAGE_WH2"/>
</dbReference>
<evidence type="ECO:0000313" key="5">
    <source>
        <dbReference type="RefSeq" id="XP_006839368.1"/>
    </source>
</evidence>
<protein>
    <submittedName>
        <fullName evidence="5">Uncharacterized protein LOC102828227</fullName>
    </submittedName>
</protein>
<evidence type="ECO:0000256" key="2">
    <source>
        <dbReference type="SAM" id="Phobius"/>
    </source>
</evidence>
<evidence type="ECO:0000256" key="1">
    <source>
        <dbReference type="SAM" id="MobiDB-lite"/>
    </source>
</evidence>
<name>A0A9B0WKL5_CHRAS</name>
<reference evidence="5" key="1">
    <citation type="submission" date="2025-08" db="UniProtKB">
        <authorList>
            <consortium name="RefSeq"/>
        </authorList>
    </citation>
    <scope>IDENTIFICATION</scope>
    <source>
        <tissue evidence="5">Spleen</tissue>
    </source>
</reference>
<feature type="transmembrane region" description="Helical" evidence="2">
    <location>
        <begin position="6"/>
        <end position="23"/>
    </location>
</feature>
<feature type="transmembrane region" description="Helical" evidence="2">
    <location>
        <begin position="35"/>
        <end position="60"/>
    </location>
</feature>
<dbReference type="GeneID" id="102828227"/>
<feature type="region of interest" description="Disordered" evidence="1">
    <location>
        <begin position="192"/>
        <end position="217"/>
    </location>
</feature>
<dbReference type="PANTHER" id="PTHR11736">
    <property type="entry name" value="MELANOMA-ASSOCIATED ANTIGEN MAGE ANTIGEN"/>
    <property type="match status" value="1"/>
</dbReference>
<dbReference type="RefSeq" id="XP_006839368.1">
    <property type="nucleotide sequence ID" value="XM_006839305.1"/>
</dbReference>
<keyword evidence="4" id="KW-1185">Reference proteome</keyword>
<dbReference type="PANTHER" id="PTHR11736:SF14">
    <property type="entry name" value="NSE3 HOMOLOG, SMC5-SMC6 COMPLEX COMPONENT"/>
    <property type="match status" value="1"/>
</dbReference>
<feature type="domain" description="MAGE" evidence="3">
    <location>
        <begin position="471"/>
        <end position="519"/>
    </location>
</feature>
<keyword evidence="2" id="KW-1133">Transmembrane helix</keyword>
<keyword evidence="2" id="KW-0472">Membrane</keyword>
<dbReference type="PROSITE" id="PS50838">
    <property type="entry name" value="MAGE"/>
    <property type="match status" value="1"/>
</dbReference>
<accession>A0A9B0WKL5</accession>
<dbReference type="AlphaFoldDB" id="A0A9B0WKL5"/>
<keyword evidence="2" id="KW-0812">Transmembrane</keyword>
<dbReference type="OrthoDB" id="205198at2759"/>
<proteinExistence type="predicted"/>
<dbReference type="InterPro" id="IPR002190">
    <property type="entry name" value="MHD_dom"/>
</dbReference>
<evidence type="ECO:0000313" key="4">
    <source>
        <dbReference type="Proteomes" id="UP000504623"/>
    </source>
</evidence>
<dbReference type="InterPro" id="IPR037445">
    <property type="entry name" value="MAGE"/>
</dbReference>
<dbReference type="Gene3D" id="1.10.10.1210">
    <property type="entry name" value="MAGE homology domain, winged helix WH2 motif"/>
    <property type="match status" value="1"/>
</dbReference>
<sequence>MVKVVKMVVVVIRMVVMLMVKVVRMMVEMLVVRMVLVLMVKVVRVVVMMLVVRVLVVLMVKVVRMMAVKILVLWNMQTVDPSTPLHTGSCDLGVVPYKTRGSGTKDSGGQVPMPSNIAVTDSRPTGAQSHLAPSLKLSRLASAGIYTGSLSVKWTYYYCWRNEAHGIGKESSRPVAGLGLLDFAETLVGGLGAQTSTEGGPHLRRPRAGPPDISPNENFLPYTSSQGTAAFDTQISSPPAPVLSREDAGSTMHLLGPDIGRTLVGLYISRLCYKLVRVPGTSLSSSSNIEGCKEQEGDGEMDELDVRLGLQGLPGPGLLVGVPASTGHPGLHSSGSFIANPLGSPYLHQSPFFQSLVPPDNISARTHYPTMEPGDTDSRPSYITVLGYPALRHSYVTALVAMIGDLWKKVPIFIVHLGRWWGSVSLLVQFIDKYENKVPIVKTDMLKGFNDKHMEQSPGILERAEQHTELKVPKNDLPCNEFLWGPQAYFETTKIKGLEVLAKINNAVPWSFPALYKEALRGEEERAQATTKQTPPAPPSVLVNVLDPFLWGLRAKYWIHICGAILFVTKVADLETHREKEATWNLADKAGSDVKGELWTQTEDGDQVQKAPEALLPYAKLCLHAGLISTLWACVMVACKIMYQLKCVKPSVYSYKCTEGGNLSMDPMHLCVPSGVARKQDLLSVGPAE</sequence>
<gene>
    <name evidence="5" type="primary">LOC102828227</name>
</gene>
<dbReference type="GO" id="GO:0005634">
    <property type="term" value="C:nucleus"/>
    <property type="evidence" value="ECO:0007669"/>
    <property type="project" value="TreeGrafter"/>
</dbReference>
<organism evidence="4 5">
    <name type="scientific">Chrysochloris asiatica</name>
    <name type="common">Cape golden mole</name>
    <dbReference type="NCBI Taxonomy" id="185453"/>
    <lineage>
        <taxon>Eukaryota</taxon>
        <taxon>Metazoa</taxon>
        <taxon>Chordata</taxon>
        <taxon>Craniata</taxon>
        <taxon>Vertebrata</taxon>
        <taxon>Euteleostomi</taxon>
        <taxon>Mammalia</taxon>
        <taxon>Eutheria</taxon>
        <taxon>Afrotheria</taxon>
        <taxon>Chrysochloridae</taxon>
        <taxon>Chrysochlorinae</taxon>
        <taxon>Chrysochloris</taxon>
    </lineage>
</organism>
<evidence type="ECO:0000259" key="3">
    <source>
        <dbReference type="PROSITE" id="PS50838"/>
    </source>
</evidence>
<dbReference type="Proteomes" id="UP000504623">
    <property type="component" value="Unplaced"/>
</dbReference>
<dbReference type="GO" id="GO:0000122">
    <property type="term" value="P:negative regulation of transcription by RNA polymerase II"/>
    <property type="evidence" value="ECO:0007669"/>
    <property type="project" value="TreeGrafter"/>
</dbReference>